<keyword evidence="14" id="KW-1185">Reference proteome</keyword>
<keyword evidence="8 10" id="KW-0472">Membrane</keyword>
<keyword evidence="5 11" id="KW-0732">Signal</keyword>
<evidence type="ECO:0000313" key="13">
    <source>
        <dbReference type="EMBL" id="KAK6731735.1"/>
    </source>
</evidence>
<feature type="domain" description="Nicastrin small lobe" evidence="12">
    <location>
        <begin position="775"/>
        <end position="951"/>
    </location>
</feature>
<feature type="domain" description="Nicastrin small lobe" evidence="12">
    <location>
        <begin position="38"/>
        <end position="212"/>
    </location>
</feature>
<dbReference type="Pfam" id="PF18266">
    <property type="entry name" value="Ncstrn_small"/>
    <property type="match status" value="2"/>
</dbReference>
<feature type="chain" id="PRO_5046380699" description="Nicastrin" evidence="11">
    <location>
        <begin position="19"/>
        <end position="1443"/>
    </location>
</feature>
<dbReference type="SUPFAM" id="SSF53187">
    <property type="entry name" value="Zn-dependent exopeptidases"/>
    <property type="match status" value="2"/>
</dbReference>
<dbReference type="PANTHER" id="PTHR21092:SF0">
    <property type="entry name" value="NICASTRIN"/>
    <property type="match status" value="1"/>
</dbReference>
<keyword evidence="4 10" id="KW-0812">Transmembrane</keyword>
<dbReference type="EMBL" id="JAVFWL010000001">
    <property type="protein sequence ID" value="KAK6731735.1"/>
    <property type="molecule type" value="Genomic_DNA"/>
</dbReference>
<accession>A0ABR1C1W4</accession>
<dbReference type="Gene3D" id="3.40.630.10">
    <property type="entry name" value="Zn peptidases"/>
    <property type="match status" value="2"/>
</dbReference>
<evidence type="ECO:0000256" key="6">
    <source>
        <dbReference type="ARBA" id="ARBA00022976"/>
    </source>
</evidence>
<evidence type="ECO:0000313" key="14">
    <source>
        <dbReference type="Proteomes" id="UP001303046"/>
    </source>
</evidence>
<evidence type="ECO:0000256" key="7">
    <source>
        <dbReference type="ARBA" id="ARBA00022989"/>
    </source>
</evidence>
<evidence type="ECO:0000256" key="10">
    <source>
        <dbReference type="SAM" id="Phobius"/>
    </source>
</evidence>
<evidence type="ECO:0000256" key="3">
    <source>
        <dbReference type="ARBA" id="ARBA00015303"/>
    </source>
</evidence>
<comment type="similarity">
    <text evidence="2">Belongs to the nicastrin family.</text>
</comment>
<name>A0ABR1C1W4_NECAM</name>
<evidence type="ECO:0000256" key="8">
    <source>
        <dbReference type="ARBA" id="ARBA00023136"/>
    </source>
</evidence>
<feature type="signal peptide" evidence="11">
    <location>
        <begin position="1"/>
        <end position="18"/>
    </location>
</feature>
<evidence type="ECO:0000256" key="2">
    <source>
        <dbReference type="ARBA" id="ARBA00007717"/>
    </source>
</evidence>
<proteinExistence type="inferred from homology"/>
<reference evidence="13 14" key="1">
    <citation type="submission" date="2023-08" db="EMBL/GenBank/DDBJ databases">
        <title>A Necator americanus chromosomal reference genome.</title>
        <authorList>
            <person name="Ilik V."/>
            <person name="Petrzelkova K.J."/>
            <person name="Pardy F."/>
            <person name="Fuh T."/>
            <person name="Niatou-Singa F.S."/>
            <person name="Gouil Q."/>
            <person name="Baker L."/>
            <person name="Ritchie M.E."/>
            <person name="Jex A.R."/>
            <person name="Gazzola D."/>
            <person name="Li H."/>
            <person name="Toshio Fujiwara R."/>
            <person name="Zhan B."/>
            <person name="Aroian R.V."/>
            <person name="Pafco B."/>
            <person name="Schwarz E.M."/>
        </authorList>
    </citation>
    <scope>NUCLEOTIDE SEQUENCE [LARGE SCALE GENOMIC DNA]</scope>
    <source>
        <strain evidence="13 14">Aroian</strain>
        <tissue evidence="13">Whole animal</tissue>
    </source>
</reference>
<sequence length="1443" mass="160539">MFILHSSLLFLSFTICRGEGLSDDIYVTIPVVEGVAGYRIFNGTHQFGFHTDSRGVVVMMKKGERAGLLDCWRSRFRGYLGKYHVVLSADTIDRSLVQNILESTCIAGLMITDPESNIDPSEPLSHDGVCPNPKSGVYTEGCATTNHWNEKGYVLSDGLRNIDWKMQILYLFNKTHVDAVKKCHDLFNVPKDGASFVSFPFCAASFGVFSTAAGSSEICYRRSKPWSRLFDLSIENKDDLCSPLVGVNVMAYLPPKVYNATATPYSARYLMLCSRMDSFGLIPEVSPGEVSVLTSVVALLTTTRAIGQHLDVFERAANTSNRHVIVAFFDGESFDYIGSSDTAYDMINGEFPRKLRSDLKAQLDPIIAAQLDSIVEVQQLGTGDGTGSLYAGADGKQYEQGKLDDLLKSLTDGAIAAGGSLVAPTKKSRMPPASWHSFARIAPSTRGVVLAPFRDEYNYRRINSILDRAQWTSGQRSAAITEIVIAARAMLNAAADHVGLDTAQKMALDIDKDFVSSLFECFIDEPDWFRCDFFKRINGGRFKASTAFYSGKSTYVSAGYRNPLRFFVEWLTTYAAGSTSYTSNVKDEKTCDDLGKDQNVYAYTWQADPKTGAHYCYRISMGTYTVSSPAFRIEGYDFSNGTYSTWTESLYNIDNLRLYLVEQESFEKVMLCLGIAIAIFSFLVVGRCSEESFIIDEGFFSLILLNSSLTFRVFQKFLFYSTLLYAVNGGQFVNTWNTIIPVFINEEKVCTLCQGEVIADKIYIEIDVTEGSAGYRLFNGTHQFGFHSSESDYNGVVVFLKEDELKQLRDCWRERFKDYFGKYHVVLSTNSINRVVVDSILESSCIAGLIVIDSESELDPTERFSHDGACPNPNSDTYNDGCSSATAWNDHGYILFEGLRNIDWKMQILYVYNDSSIEIIKKCHDMFNVPTKGTSSVSFPFCGASFGLFNMGAGSTEICSRRTRSWNRLVSEAFGMSDSFCDPLNGVNILAYFPPKVYNASSKLPDNSYLILSARMDSFGLIPEISPGDISAITSVIAVLAVARAIGSHAEAFEEAAIISNKYILIALFDGESFENIGSSDAAYSMTIEAFPRKLKSVSVPQLDLIGIPQLDAIIEVQQLGTGDGSTLNILADGEQFQSDKLKNMLDSLSRGAEAVGGSLNYPTASSRMPPSSWHSFARFSRSIKGVVLAPFSNKYEYRRINSMLDSVNWTAEQRSAAISEITLAASSLLYAAADHVRLNPSANISLEIDRDFVSVLVECFIDSPNWIECDFFKKMDLSQHIRPDFYPGKSTYISAGSRNSLRPFAFFALNYAIGSTSTTINVTDSVSCEKLAKNQHVYYYIWQVDPNSGIRHCYRTPVSLFEVVSPAFQIKGYNFTNNTFSTWTESHYRIENLRLYLVIDTSFEYIMFGIGIAFLIVSFLIVGRCNDDTFMIKAREHSSEGE</sequence>
<evidence type="ECO:0000256" key="4">
    <source>
        <dbReference type="ARBA" id="ARBA00022692"/>
    </source>
</evidence>
<dbReference type="InterPro" id="IPR008710">
    <property type="entry name" value="Nicastrin"/>
</dbReference>
<evidence type="ECO:0000256" key="9">
    <source>
        <dbReference type="ARBA" id="ARBA00023180"/>
    </source>
</evidence>
<comment type="caution">
    <text evidence="13">The sequence shown here is derived from an EMBL/GenBank/DDBJ whole genome shotgun (WGS) entry which is preliminary data.</text>
</comment>
<keyword evidence="6" id="KW-0914">Notch signaling pathway</keyword>
<dbReference type="Proteomes" id="UP001303046">
    <property type="component" value="Unassembled WGS sequence"/>
</dbReference>
<evidence type="ECO:0000256" key="11">
    <source>
        <dbReference type="SAM" id="SignalP"/>
    </source>
</evidence>
<evidence type="ECO:0000259" key="12">
    <source>
        <dbReference type="Pfam" id="PF18266"/>
    </source>
</evidence>
<organism evidence="13 14">
    <name type="scientific">Necator americanus</name>
    <name type="common">Human hookworm</name>
    <dbReference type="NCBI Taxonomy" id="51031"/>
    <lineage>
        <taxon>Eukaryota</taxon>
        <taxon>Metazoa</taxon>
        <taxon>Ecdysozoa</taxon>
        <taxon>Nematoda</taxon>
        <taxon>Chromadorea</taxon>
        <taxon>Rhabditida</taxon>
        <taxon>Rhabditina</taxon>
        <taxon>Rhabditomorpha</taxon>
        <taxon>Strongyloidea</taxon>
        <taxon>Ancylostomatidae</taxon>
        <taxon>Bunostominae</taxon>
        <taxon>Necator</taxon>
    </lineage>
</organism>
<gene>
    <name evidence="13" type="primary">Necator_chrI.g4044</name>
    <name evidence="13" type="ORF">RB195_007915</name>
</gene>
<dbReference type="PANTHER" id="PTHR21092">
    <property type="entry name" value="NICASTRIN"/>
    <property type="match status" value="1"/>
</dbReference>
<feature type="transmembrane region" description="Helical" evidence="10">
    <location>
        <begin position="1406"/>
        <end position="1424"/>
    </location>
</feature>
<comment type="subcellular location">
    <subcellularLocation>
        <location evidence="1">Membrane</location>
        <topology evidence="1">Single-pass type I membrane protein</topology>
    </subcellularLocation>
</comment>
<keyword evidence="7 10" id="KW-1133">Transmembrane helix</keyword>
<dbReference type="Pfam" id="PF05450">
    <property type="entry name" value="Nicastrin"/>
    <property type="match status" value="2"/>
</dbReference>
<keyword evidence="9" id="KW-0325">Glycoprotein</keyword>
<protein>
    <recommendedName>
        <fullName evidence="3">Nicastrin</fullName>
    </recommendedName>
</protein>
<dbReference type="InterPro" id="IPR041084">
    <property type="entry name" value="Ncstrn_small"/>
</dbReference>
<evidence type="ECO:0000256" key="5">
    <source>
        <dbReference type="ARBA" id="ARBA00022729"/>
    </source>
</evidence>
<evidence type="ECO:0000256" key="1">
    <source>
        <dbReference type="ARBA" id="ARBA00004479"/>
    </source>
</evidence>